<comment type="caution">
    <text evidence="2">The sequence shown here is derived from an EMBL/GenBank/DDBJ whole genome shotgun (WGS) entry which is preliminary data.</text>
</comment>
<accession>A0A645HZ09</accession>
<evidence type="ECO:0000313" key="2">
    <source>
        <dbReference type="EMBL" id="MPN44275.1"/>
    </source>
</evidence>
<gene>
    <name evidence="2" type="ORF">SDC9_191837</name>
</gene>
<organism evidence="2">
    <name type="scientific">bioreactor metagenome</name>
    <dbReference type="NCBI Taxonomy" id="1076179"/>
    <lineage>
        <taxon>unclassified sequences</taxon>
        <taxon>metagenomes</taxon>
        <taxon>ecological metagenomes</taxon>
    </lineage>
</organism>
<dbReference type="AlphaFoldDB" id="A0A645HZ09"/>
<name>A0A645HZ09_9ZZZZ</name>
<reference evidence="2" key="1">
    <citation type="submission" date="2019-08" db="EMBL/GenBank/DDBJ databases">
        <authorList>
            <person name="Kucharzyk K."/>
            <person name="Murdoch R.W."/>
            <person name="Higgins S."/>
            <person name="Loffler F."/>
        </authorList>
    </citation>
    <scope>NUCLEOTIDE SEQUENCE</scope>
</reference>
<sequence>MRDGRQDAGTIADMLADALLHLVEGCCGLRNLHRAAGIHRRAVGVFTQGARRRGHSRQRAGGDTHTQPGKQADADKQCRQRWQQAARRGWRQFGQRGDTGQTDADAAAVTQAQAQQQGWVGAVTAAVCKEHDIALWHGAP</sequence>
<dbReference type="EMBL" id="VSSQ01103284">
    <property type="protein sequence ID" value="MPN44275.1"/>
    <property type="molecule type" value="Genomic_DNA"/>
</dbReference>
<feature type="region of interest" description="Disordered" evidence="1">
    <location>
        <begin position="47"/>
        <end position="76"/>
    </location>
</feature>
<evidence type="ECO:0000256" key="1">
    <source>
        <dbReference type="SAM" id="MobiDB-lite"/>
    </source>
</evidence>
<protein>
    <submittedName>
        <fullName evidence="2">Uncharacterized protein</fullName>
    </submittedName>
</protein>
<proteinExistence type="predicted"/>